<evidence type="ECO:0000256" key="1">
    <source>
        <dbReference type="SAM" id="MobiDB-lite"/>
    </source>
</evidence>
<sequence length="589" mass="64503">MTASLATRSSICARCLRANRPQNRLVAVQLATSGGRRRFADAAAQRQNEADRSGQNEEPQTVVRDEEDEGAFTRRMRSMSEDALESGGHGARKAVEEAGFSADLKAQLEQRIAAASLQSPDVNLPASASRHTRDLATTEAWTGTESIHDASLRMLNDAHKPMRIGRRVTPGPAVQMPQSIDTGRKRSKAGQGLRLANARDRTNMYASVQSDVDLEETDRQKRLQDLKDRFDPHARVIVPGSIQGLASLANKRIEDAIARGQFKNIPRGKGKNVERDHNANSPFIDTTEYFMNKIIQKQEIVPPWIEKQQELTSAASRFRSRLRADWKRHAARTIASAGGSLQDQVRKAEAYARAELIVNPSKVKKETLTTVDKDGQMSHISLSGQLKHSSSDASGTTLVSEITAEKTPLDSGTETTPSATTTETIQVPLTIPPTSVEAAAAAAAASTDPAPALSATPPQPPPTVVFRDPVWLANETSYLTVAIADLNSKARSYNLQAPELARKPYFNLDRELKACYSDVAPLLAEAILDRARKPVKKTESFGQSLSERGIMGTLGGAPVRVRDERTTKQYGFKQFWNDLFAPKPKDPWA</sequence>
<feature type="compositionally biased region" description="Low complexity" evidence="1">
    <location>
        <begin position="413"/>
        <end position="424"/>
    </location>
</feature>
<reference evidence="3" key="2">
    <citation type="submission" date="2020-09" db="EMBL/GenBank/DDBJ databases">
        <title>Reference genome assembly for Australian Ascochyta lentis isolate Al4.</title>
        <authorList>
            <person name="Lee R.C."/>
            <person name="Farfan-Caceres L.M."/>
            <person name="Debler J.W."/>
            <person name="Williams A.H."/>
            <person name="Henares B.M."/>
        </authorList>
    </citation>
    <scope>NUCLEOTIDE SEQUENCE</scope>
    <source>
        <strain evidence="3">Al4</strain>
    </source>
</reference>
<accession>A0A8H7J9G6</accession>
<comment type="caution">
    <text evidence="3">The sequence shown here is derived from an EMBL/GenBank/DDBJ whole genome shotgun (WGS) entry which is preliminary data.</text>
</comment>
<feature type="region of interest" description="Disordered" evidence="1">
    <location>
        <begin position="402"/>
        <end position="462"/>
    </location>
</feature>
<evidence type="ECO:0000313" key="3">
    <source>
        <dbReference type="EMBL" id="KAF9700354.1"/>
    </source>
</evidence>
<dbReference type="EMBL" id="RZGK01000003">
    <property type="protein sequence ID" value="KAF9700354.1"/>
    <property type="molecule type" value="Genomic_DNA"/>
</dbReference>
<keyword evidence="4" id="KW-1185">Reference proteome</keyword>
<dbReference type="AlphaFoldDB" id="A0A8H7J9G6"/>
<protein>
    <recommendedName>
        <fullName evidence="2">DnaJ homologue subfamily C member 28 conserved domain-containing protein</fullName>
    </recommendedName>
</protein>
<dbReference type="PANTHER" id="PTHR39394">
    <property type="entry name" value="YALI0E31793P"/>
    <property type="match status" value="1"/>
</dbReference>
<feature type="region of interest" description="Disordered" evidence="1">
    <location>
        <begin position="163"/>
        <end position="198"/>
    </location>
</feature>
<name>A0A8H7J9G6_9PLEO</name>
<feature type="domain" description="DnaJ homologue subfamily C member 28 conserved" evidence="2">
    <location>
        <begin position="248"/>
        <end position="319"/>
    </location>
</feature>
<dbReference type="Pfam" id="PF09350">
    <property type="entry name" value="DJC28_CD"/>
    <property type="match status" value="1"/>
</dbReference>
<evidence type="ECO:0000259" key="2">
    <source>
        <dbReference type="Pfam" id="PF09350"/>
    </source>
</evidence>
<dbReference type="InterPro" id="IPR018961">
    <property type="entry name" value="DnaJ_homolog_subfam-C_membr-28"/>
</dbReference>
<reference evidence="3" key="1">
    <citation type="submission" date="2018-12" db="EMBL/GenBank/DDBJ databases">
        <authorList>
            <person name="Syme R.A."/>
            <person name="Farfan-Caceres L."/>
            <person name="Lichtenzveig J."/>
        </authorList>
    </citation>
    <scope>NUCLEOTIDE SEQUENCE</scope>
    <source>
        <strain evidence="3">Al4</strain>
    </source>
</reference>
<dbReference type="OrthoDB" id="1922282at2759"/>
<dbReference type="PANTHER" id="PTHR39394:SF1">
    <property type="entry name" value="DNAJ HOMOLOGUE SUBFAMILY C MEMBER 28 CONSERVED DOMAIN-CONTAINING PROTEIN"/>
    <property type="match status" value="1"/>
</dbReference>
<feature type="region of interest" description="Disordered" evidence="1">
    <location>
        <begin position="38"/>
        <end position="70"/>
    </location>
</feature>
<evidence type="ECO:0000313" key="4">
    <source>
        <dbReference type="Proteomes" id="UP000651452"/>
    </source>
</evidence>
<organism evidence="3 4">
    <name type="scientific">Ascochyta lentis</name>
    <dbReference type="NCBI Taxonomy" id="205686"/>
    <lineage>
        <taxon>Eukaryota</taxon>
        <taxon>Fungi</taxon>
        <taxon>Dikarya</taxon>
        <taxon>Ascomycota</taxon>
        <taxon>Pezizomycotina</taxon>
        <taxon>Dothideomycetes</taxon>
        <taxon>Pleosporomycetidae</taxon>
        <taxon>Pleosporales</taxon>
        <taxon>Pleosporineae</taxon>
        <taxon>Didymellaceae</taxon>
        <taxon>Ascochyta</taxon>
    </lineage>
</organism>
<dbReference type="Proteomes" id="UP000651452">
    <property type="component" value="Unassembled WGS sequence"/>
</dbReference>
<proteinExistence type="predicted"/>
<feature type="compositionally biased region" description="Low complexity" evidence="1">
    <location>
        <begin position="432"/>
        <end position="456"/>
    </location>
</feature>
<gene>
    <name evidence="3" type="ORF">EKO04_001554</name>
</gene>